<organism evidence="2 3">
    <name type="scientific">Onychostoma macrolepis</name>
    <dbReference type="NCBI Taxonomy" id="369639"/>
    <lineage>
        <taxon>Eukaryota</taxon>
        <taxon>Metazoa</taxon>
        <taxon>Chordata</taxon>
        <taxon>Craniata</taxon>
        <taxon>Vertebrata</taxon>
        <taxon>Euteleostomi</taxon>
        <taxon>Actinopterygii</taxon>
        <taxon>Neopterygii</taxon>
        <taxon>Teleostei</taxon>
        <taxon>Ostariophysi</taxon>
        <taxon>Cypriniformes</taxon>
        <taxon>Cyprinidae</taxon>
        <taxon>Acrossocheilinae</taxon>
        <taxon>Onychostoma</taxon>
    </lineage>
</organism>
<feature type="region of interest" description="Disordered" evidence="1">
    <location>
        <begin position="15"/>
        <end position="34"/>
    </location>
</feature>
<dbReference type="EMBL" id="JAAMOB010000007">
    <property type="protein sequence ID" value="KAF4110721.1"/>
    <property type="molecule type" value="Genomic_DNA"/>
</dbReference>
<feature type="compositionally biased region" description="Polar residues" evidence="1">
    <location>
        <begin position="43"/>
        <end position="56"/>
    </location>
</feature>
<feature type="region of interest" description="Disordered" evidence="1">
    <location>
        <begin position="40"/>
        <end position="73"/>
    </location>
</feature>
<feature type="region of interest" description="Disordered" evidence="1">
    <location>
        <begin position="93"/>
        <end position="189"/>
    </location>
</feature>
<evidence type="ECO:0000313" key="2">
    <source>
        <dbReference type="EMBL" id="KAF4110721.1"/>
    </source>
</evidence>
<keyword evidence="3" id="KW-1185">Reference proteome</keyword>
<protein>
    <submittedName>
        <fullName evidence="2">Uncharacterized protein</fullName>
    </submittedName>
</protein>
<accession>A0A7J6CUB6</accession>
<evidence type="ECO:0000313" key="3">
    <source>
        <dbReference type="Proteomes" id="UP000579812"/>
    </source>
</evidence>
<feature type="compositionally biased region" description="Basic and acidic residues" evidence="1">
    <location>
        <begin position="23"/>
        <end position="34"/>
    </location>
</feature>
<dbReference type="Proteomes" id="UP000579812">
    <property type="component" value="Unassembled WGS sequence"/>
</dbReference>
<proteinExistence type="predicted"/>
<sequence length="392" mass="44513">MAETTCTQLLLSHKRKNAGKGETAIDKDWGKDTRKAVRDTDSALDQAQNTDSTLEQAQDADSPATEKHRETEEEYVILTLEPVSVEEIRERKSRLENVVTPPDSPDNHPPQSSRQKKTGRIKAKRGNSKLHREIQKLRDLLEKQKSKSDKLRKKLKRNNSTSKEHVSESPGSKTKRQLQHASVSSEVRRLVSQGHDIGSAEDLYSALVDSGTVPVFYISQNLVNEFLKKMPSSLTAVPSTMRIHQVVTGSLGKLLYRDVSCTCTTRQMFECQCEDTHAFSFEVQPSTPALPLVHSNKDNEIPWSPQLIGQWCVVTYEETIYPGTIQEITETHVQVKGMSKVGRADNRFFWSLRDDVLWYLFEDVLRIIPPPKPVNSRHVEIDQDIWSNLSKI</sequence>
<dbReference type="AlphaFoldDB" id="A0A7J6CUB6"/>
<name>A0A7J6CUB6_9TELE</name>
<feature type="compositionally biased region" description="Basic residues" evidence="1">
    <location>
        <begin position="114"/>
        <end position="129"/>
    </location>
</feature>
<feature type="compositionally biased region" description="Basic and acidic residues" evidence="1">
    <location>
        <begin position="130"/>
        <end position="149"/>
    </location>
</feature>
<gene>
    <name evidence="2" type="ORF">G5714_007752</name>
</gene>
<evidence type="ECO:0000256" key="1">
    <source>
        <dbReference type="SAM" id="MobiDB-lite"/>
    </source>
</evidence>
<reference evidence="2 3" key="1">
    <citation type="submission" date="2020-04" db="EMBL/GenBank/DDBJ databases">
        <title>Chromosome-level genome assembly of a cyprinid fish Onychostoma macrolepis by integration of Nanopore Sequencing, Bionano and Hi-C technology.</title>
        <authorList>
            <person name="Wang D."/>
        </authorList>
    </citation>
    <scope>NUCLEOTIDE SEQUENCE [LARGE SCALE GENOMIC DNA]</scope>
    <source>
        <strain evidence="2">SWU-2019</strain>
        <tissue evidence="2">Muscle</tissue>
    </source>
</reference>
<comment type="caution">
    <text evidence="2">The sequence shown here is derived from an EMBL/GenBank/DDBJ whole genome shotgun (WGS) entry which is preliminary data.</text>
</comment>